<keyword evidence="1" id="KW-1185">Reference proteome</keyword>
<sequence>MCESHLHRNDVFRRALRHVAWLTLQSPIVRIVAEIINGIAFSEQSAYEE</sequence>
<dbReference type="Proteomes" id="UP000036681">
    <property type="component" value="Unplaced"/>
</dbReference>
<evidence type="ECO:0000313" key="1">
    <source>
        <dbReference type="Proteomes" id="UP000036681"/>
    </source>
</evidence>
<name>A0A0M3IAC0_ASCLU</name>
<dbReference type="AlphaFoldDB" id="A0A0M3IAC0"/>
<evidence type="ECO:0000313" key="2">
    <source>
        <dbReference type="WBParaSite" id="ALUE_0001450501-mRNA-1"/>
    </source>
</evidence>
<organism evidence="1 2">
    <name type="scientific">Ascaris lumbricoides</name>
    <name type="common">Giant roundworm</name>
    <dbReference type="NCBI Taxonomy" id="6252"/>
    <lineage>
        <taxon>Eukaryota</taxon>
        <taxon>Metazoa</taxon>
        <taxon>Ecdysozoa</taxon>
        <taxon>Nematoda</taxon>
        <taxon>Chromadorea</taxon>
        <taxon>Rhabditida</taxon>
        <taxon>Spirurina</taxon>
        <taxon>Ascaridomorpha</taxon>
        <taxon>Ascaridoidea</taxon>
        <taxon>Ascarididae</taxon>
        <taxon>Ascaris</taxon>
    </lineage>
</organism>
<proteinExistence type="predicted"/>
<accession>A0A0M3IAC0</accession>
<protein>
    <submittedName>
        <fullName evidence="2">Transposase</fullName>
    </submittedName>
</protein>
<reference evidence="2" key="1">
    <citation type="submission" date="2017-02" db="UniProtKB">
        <authorList>
            <consortium name="WormBaseParasite"/>
        </authorList>
    </citation>
    <scope>IDENTIFICATION</scope>
</reference>
<dbReference type="WBParaSite" id="ALUE_0001450501-mRNA-1">
    <property type="protein sequence ID" value="ALUE_0001450501-mRNA-1"/>
    <property type="gene ID" value="ALUE_0001450501"/>
</dbReference>